<feature type="region of interest" description="Disordered" evidence="1">
    <location>
        <begin position="1"/>
        <end position="54"/>
    </location>
</feature>
<evidence type="ECO:0000313" key="3">
    <source>
        <dbReference type="Proteomes" id="UP000694892"/>
    </source>
</evidence>
<gene>
    <name evidence="2" type="ORF">XELAEV_18025696mg</name>
</gene>
<reference evidence="3" key="1">
    <citation type="journal article" date="2016" name="Nature">
        <title>Genome evolution in the allotetraploid frog Xenopus laevis.</title>
        <authorList>
            <person name="Session A.M."/>
            <person name="Uno Y."/>
            <person name="Kwon T."/>
            <person name="Chapman J.A."/>
            <person name="Toyoda A."/>
            <person name="Takahashi S."/>
            <person name="Fukui A."/>
            <person name="Hikosaka A."/>
            <person name="Suzuki A."/>
            <person name="Kondo M."/>
            <person name="van Heeringen S.J."/>
            <person name="Quigley I."/>
            <person name="Heinz S."/>
            <person name="Ogino H."/>
            <person name="Ochi H."/>
            <person name="Hellsten U."/>
            <person name="Lyons J.B."/>
            <person name="Simakov O."/>
            <person name="Putnam N."/>
            <person name="Stites J."/>
            <person name="Kuroki Y."/>
            <person name="Tanaka T."/>
            <person name="Michiue T."/>
            <person name="Watanabe M."/>
            <person name="Bogdanovic O."/>
            <person name="Lister R."/>
            <person name="Georgiou G."/>
            <person name="Paranjpe S.S."/>
            <person name="van Kruijsbergen I."/>
            <person name="Shu S."/>
            <person name="Carlson J."/>
            <person name="Kinoshita T."/>
            <person name="Ohta Y."/>
            <person name="Mawaribuchi S."/>
            <person name="Jenkins J."/>
            <person name="Grimwood J."/>
            <person name="Schmutz J."/>
            <person name="Mitros T."/>
            <person name="Mozaffari S.V."/>
            <person name="Suzuki Y."/>
            <person name="Haramoto Y."/>
            <person name="Yamamoto T.S."/>
            <person name="Takagi C."/>
            <person name="Heald R."/>
            <person name="Miller K."/>
            <person name="Haudenschild C."/>
            <person name="Kitzman J."/>
            <person name="Nakayama T."/>
            <person name="Izutsu Y."/>
            <person name="Robert J."/>
            <person name="Fortriede J."/>
            <person name="Burns K."/>
            <person name="Lotay V."/>
            <person name="Karimi K."/>
            <person name="Yasuoka Y."/>
            <person name="Dichmann D.S."/>
            <person name="Flajnik M.F."/>
            <person name="Houston D.W."/>
            <person name="Shendure J."/>
            <person name="DuPasquier L."/>
            <person name="Vize P.D."/>
            <person name="Zorn A.M."/>
            <person name="Ito M."/>
            <person name="Marcotte E.M."/>
            <person name="Wallingford J.B."/>
            <person name="Ito Y."/>
            <person name="Asashima M."/>
            <person name="Ueno N."/>
            <person name="Matsuda Y."/>
            <person name="Veenstra G.J."/>
            <person name="Fujiyama A."/>
            <person name="Harland R.M."/>
            <person name="Taira M."/>
            <person name="Rokhsar D.S."/>
        </authorList>
    </citation>
    <scope>NUCLEOTIDE SEQUENCE [LARGE SCALE GENOMIC DNA]</scope>
    <source>
        <strain evidence="3">J</strain>
    </source>
</reference>
<dbReference type="EMBL" id="CM004473">
    <property type="protein sequence ID" value="OCT83158.1"/>
    <property type="molecule type" value="Genomic_DNA"/>
</dbReference>
<accession>A0A974D165</accession>
<organism evidence="2 3">
    <name type="scientific">Xenopus laevis</name>
    <name type="common">African clawed frog</name>
    <dbReference type="NCBI Taxonomy" id="8355"/>
    <lineage>
        <taxon>Eukaryota</taxon>
        <taxon>Metazoa</taxon>
        <taxon>Chordata</taxon>
        <taxon>Craniata</taxon>
        <taxon>Vertebrata</taxon>
        <taxon>Euteleostomi</taxon>
        <taxon>Amphibia</taxon>
        <taxon>Batrachia</taxon>
        <taxon>Anura</taxon>
        <taxon>Pipoidea</taxon>
        <taxon>Pipidae</taxon>
        <taxon>Xenopodinae</taxon>
        <taxon>Xenopus</taxon>
        <taxon>Xenopus</taxon>
    </lineage>
</organism>
<protein>
    <submittedName>
        <fullName evidence="2">Uncharacterized protein</fullName>
    </submittedName>
</protein>
<evidence type="ECO:0000313" key="2">
    <source>
        <dbReference type="EMBL" id="OCT83158.1"/>
    </source>
</evidence>
<dbReference type="Proteomes" id="UP000694892">
    <property type="component" value="Chromosome 4S"/>
</dbReference>
<sequence length="76" mass="8221">MSVALRATPRGKTGMLRKECYTQTQSSGLRKRSNNMTSSGNDQRGTNNVEAKKPSSLFSILDTASAQADFTSHSPL</sequence>
<name>A0A974D165_XENLA</name>
<proteinExistence type="predicted"/>
<evidence type="ECO:0000256" key="1">
    <source>
        <dbReference type="SAM" id="MobiDB-lite"/>
    </source>
</evidence>
<feature type="compositionally biased region" description="Polar residues" evidence="1">
    <location>
        <begin position="21"/>
        <end position="49"/>
    </location>
</feature>
<dbReference type="AlphaFoldDB" id="A0A974D165"/>